<dbReference type="SMART" id="SM00220">
    <property type="entry name" value="S_TKc"/>
    <property type="match status" value="1"/>
</dbReference>
<organism evidence="17">
    <name type="scientific">Mucochytrium quahogii</name>
    <dbReference type="NCBI Taxonomy" id="96639"/>
    <lineage>
        <taxon>Eukaryota</taxon>
        <taxon>Sar</taxon>
        <taxon>Stramenopiles</taxon>
        <taxon>Bigyra</taxon>
        <taxon>Labyrinthulomycetes</taxon>
        <taxon>Thraustochytrida</taxon>
        <taxon>Thraustochytriidae</taxon>
        <taxon>Mucochytrium</taxon>
    </lineage>
</organism>
<reference evidence="17" key="1">
    <citation type="submission" date="2021-01" db="EMBL/GenBank/DDBJ databases">
        <authorList>
            <person name="Corre E."/>
            <person name="Pelletier E."/>
            <person name="Niang G."/>
            <person name="Scheremetjew M."/>
            <person name="Finn R."/>
            <person name="Kale V."/>
            <person name="Holt S."/>
            <person name="Cochrane G."/>
            <person name="Meng A."/>
            <person name="Brown T."/>
            <person name="Cohen L."/>
        </authorList>
    </citation>
    <scope>NUCLEOTIDE SEQUENCE</scope>
    <source>
        <strain evidence="17">NY070348D</strain>
    </source>
</reference>
<evidence type="ECO:0000256" key="10">
    <source>
        <dbReference type="ARBA" id="ARBA00022840"/>
    </source>
</evidence>
<keyword evidence="8" id="KW-0418">Kinase</keyword>
<feature type="domain" description="Protein kinase" evidence="16">
    <location>
        <begin position="38"/>
        <end position="167"/>
    </location>
</feature>
<dbReference type="GO" id="GO:0004674">
    <property type="term" value="F:protein serine/threonine kinase activity"/>
    <property type="evidence" value="ECO:0007669"/>
    <property type="project" value="UniProtKB-KW"/>
</dbReference>
<evidence type="ECO:0000256" key="12">
    <source>
        <dbReference type="ARBA" id="ARBA00047899"/>
    </source>
</evidence>
<sequence length="167" mass="19262">MGQTLRRCLGKSNAPHQNDFQSNLVRLDTNLDAYEENYIEGELLGEGITGCVKEVEHRKTGKKYAMKSINLDRVNKAQIKELKTEIEILKQLDHPNIVRLHEVYQNKSNIRIVMELLTGGDLSSRFLVDEEKIRNVVFQLVSACRYWHSRGVVHRDLKLENVLCTVT</sequence>
<evidence type="ECO:0000259" key="16">
    <source>
        <dbReference type="PROSITE" id="PS50011"/>
    </source>
</evidence>
<evidence type="ECO:0000256" key="8">
    <source>
        <dbReference type="ARBA" id="ARBA00022777"/>
    </source>
</evidence>
<keyword evidence="9" id="KW-0106">Calcium</keyword>
<keyword evidence="6" id="KW-0677">Repeat</keyword>
<dbReference type="EMBL" id="HBHK01016110">
    <property type="protein sequence ID" value="CAD9689051.1"/>
    <property type="molecule type" value="Transcribed_RNA"/>
</dbReference>
<evidence type="ECO:0000256" key="4">
    <source>
        <dbReference type="ARBA" id="ARBA00022679"/>
    </source>
</evidence>
<accession>A0A7S2S4A0</accession>
<gene>
    <name evidence="17" type="ORF">QSP1433_LOCUS10108</name>
</gene>
<proteinExistence type="inferred from homology"/>
<keyword evidence="5" id="KW-0479">Metal-binding</keyword>
<evidence type="ECO:0000256" key="9">
    <source>
        <dbReference type="ARBA" id="ARBA00022837"/>
    </source>
</evidence>
<comment type="catalytic activity">
    <reaction evidence="13">
        <text>L-seryl-[protein] + ATP = O-phospho-L-seryl-[protein] + ADP + H(+)</text>
        <dbReference type="Rhea" id="RHEA:17989"/>
        <dbReference type="Rhea" id="RHEA-COMP:9863"/>
        <dbReference type="Rhea" id="RHEA-COMP:11604"/>
        <dbReference type="ChEBI" id="CHEBI:15378"/>
        <dbReference type="ChEBI" id="CHEBI:29999"/>
        <dbReference type="ChEBI" id="CHEBI:30616"/>
        <dbReference type="ChEBI" id="CHEBI:83421"/>
        <dbReference type="ChEBI" id="CHEBI:456216"/>
        <dbReference type="EC" id="2.7.11.1"/>
    </reaction>
</comment>
<protein>
    <recommendedName>
        <fullName evidence="2">non-specific serine/threonine protein kinase</fullName>
        <ecNumber evidence="2">2.7.11.1</ecNumber>
    </recommendedName>
</protein>
<dbReference type="PANTHER" id="PTHR43895">
    <property type="entry name" value="CALCIUM/CALMODULIN-DEPENDENT PROTEIN KINASE KINASE-RELATED"/>
    <property type="match status" value="1"/>
</dbReference>
<dbReference type="PROSITE" id="PS00108">
    <property type="entry name" value="PROTEIN_KINASE_ST"/>
    <property type="match status" value="1"/>
</dbReference>
<keyword evidence="4" id="KW-0808">Transferase</keyword>
<evidence type="ECO:0000313" key="17">
    <source>
        <dbReference type="EMBL" id="CAD9689051.1"/>
    </source>
</evidence>
<dbReference type="PANTHER" id="PTHR43895:SF32">
    <property type="entry name" value="SERINE_THREONINE-PROTEIN KINASE CHK1"/>
    <property type="match status" value="1"/>
</dbReference>
<evidence type="ECO:0000256" key="15">
    <source>
        <dbReference type="RuleBase" id="RU000304"/>
    </source>
</evidence>
<evidence type="ECO:0000256" key="14">
    <source>
        <dbReference type="PROSITE-ProRule" id="PRU10141"/>
    </source>
</evidence>
<dbReference type="GO" id="GO:0005524">
    <property type="term" value="F:ATP binding"/>
    <property type="evidence" value="ECO:0007669"/>
    <property type="project" value="UniProtKB-UniRule"/>
</dbReference>
<evidence type="ECO:0000256" key="13">
    <source>
        <dbReference type="ARBA" id="ARBA00048679"/>
    </source>
</evidence>
<evidence type="ECO:0000256" key="6">
    <source>
        <dbReference type="ARBA" id="ARBA00022737"/>
    </source>
</evidence>
<name>A0A7S2S4A0_9STRA</name>
<dbReference type="GO" id="GO:0007165">
    <property type="term" value="P:signal transduction"/>
    <property type="evidence" value="ECO:0007669"/>
    <property type="project" value="TreeGrafter"/>
</dbReference>
<dbReference type="SUPFAM" id="SSF56112">
    <property type="entry name" value="Protein kinase-like (PK-like)"/>
    <property type="match status" value="1"/>
</dbReference>
<dbReference type="Gene3D" id="1.10.510.10">
    <property type="entry name" value="Transferase(Phosphotransferase) domain 1"/>
    <property type="match status" value="1"/>
</dbReference>
<keyword evidence="7 14" id="KW-0547">Nucleotide-binding</keyword>
<dbReference type="InterPro" id="IPR000719">
    <property type="entry name" value="Prot_kinase_dom"/>
</dbReference>
<comment type="catalytic activity">
    <reaction evidence="12">
        <text>L-threonyl-[protein] + ATP = O-phospho-L-threonyl-[protein] + ADP + H(+)</text>
        <dbReference type="Rhea" id="RHEA:46608"/>
        <dbReference type="Rhea" id="RHEA-COMP:11060"/>
        <dbReference type="Rhea" id="RHEA-COMP:11605"/>
        <dbReference type="ChEBI" id="CHEBI:15378"/>
        <dbReference type="ChEBI" id="CHEBI:30013"/>
        <dbReference type="ChEBI" id="CHEBI:30616"/>
        <dbReference type="ChEBI" id="CHEBI:61977"/>
        <dbReference type="ChEBI" id="CHEBI:456216"/>
        <dbReference type="EC" id="2.7.11.1"/>
    </reaction>
</comment>
<dbReference type="FunFam" id="3.30.200.20:FF:000315">
    <property type="entry name" value="Calcium-dependent protein kinase 3"/>
    <property type="match status" value="1"/>
</dbReference>
<keyword evidence="10 14" id="KW-0067">ATP-binding</keyword>
<dbReference type="InterPro" id="IPR008271">
    <property type="entry name" value="Ser/Thr_kinase_AS"/>
</dbReference>
<dbReference type="InterPro" id="IPR017441">
    <property type="entry name" value="Protein_kinase_ATP_BS"/>
</dbReference>
<evidence type="ECO:0000256" key="3">
    <source>
        <dbReference type="ARBA" id="ARBA00022527"/>
    </source>
</evidence>
<dbReference type="EC" id="2.7.11.1" evidence="2"/>
<comment type="cofactor">
    <cofactor evidence="1">
        <name>Mg(2+)</name>
        <dbReference type="ChEBI" id="CHEBI:18420"/>
    </cofactor>
</comment>
<dbReference type="InterPro" id="IPR011009">
    <property type="entry name" value="Kinase-like_dom_sf"/>
</dbReference>
<dbReference type="PROSITE" id="PS50011">
    <property type="entry name" value="PROTEIN_KINASE_DOM"/>
    <property type="match status" value="1"/>
</dbReference>
<evidence type="ECO:0000256" key="5">
    <source>
        <dbReference type="ARBA" id="ARBA00022723"/>
    </source>
</evidence>
<evidence type="ECO:0000256" key="2">
    <source>
        <dbReference type="ARBA" id="ARBA00012513"/>
    </source>
</evidence>
<dbReference type="Pfam" id="PF00069">
    <property type="entry name" value="Pkinase"/>
    <property type="match status" value="1"/>
</dbReference>
<evidence type="ECO:0000256" key="7">
    <source>
        <dbReference type="ARBA" id="ARBA00022741"/>
    </source>
</evidence>
<dbReference type="GO" id="GO:0046872">
    <property type="term" value="F:metal ion binding"/>
    <property type="evidence" value="ECO:0007669"/>
    <property type="project" value="UniProtKB-KW"/>
</dbReference>
<feature type="binding site" evidence="14">
    <location>
        <position position="67"/>
    </location>
    <ligand>
        <name>ATP</name>
        <dbReference type="ChEBI" id="CHEBI:30616"/>
    </ligand>
</feature>
<evidence type="ECO:0000256" key="1">
    <source>
        <dbReference type="ARBA" id="ARBA00001946"/>
    </source>
</evidence>
<dbReference type="AlphaFoldDB" id="A0A7S2S4A0"/>
<keyword evidence="3 15" id="KW-0723">Serine/threonine-protein kinase</keyword>
<dbReference type="PROSITE" id="PS00107">
    <property type="entry name" value="PROTEIN_KINASE_ATP"/>
    <property type="match status" value="1"/>
</dbReference>
<comment type="similarity">
    <text evidence="11">Belongs to the protein kinase superfamily. Ser/Thr protein kinase family. CDPK subfamily.</text>
</comment>
<evidence type="ECO:0000256" key="11">
    <source>
        <dbReference type="ARBA" id="ARBA00024334"/>
    </source>
</evidence>